<gene>
    <name evidence="2" type="ORF">G5B46_00435</name>
</gene>
<sequence length="178" mass="17896">MRVPVLLLALSASMAAAVARAEDPPPAPPPAEVSALAGCWKGEGTVMGKPVSIALAARPIVGGAMMLVEADSAAKADPADTYAAHLLFGGRATKAGEPAAIVGLWADSFGGDGASQGAGQAAADGFEVSYPYGEAVFVNRWASAGEHLGWSIVMRGAGGKEQGFASYALVRAECPKGR</sequence>
<keyword evidence="1" id="KW-0732">Signal</keyword>
<name>A0A6G4QSX6_9CAUL</name>
<protein>
    <recommendedName>
        <fullName evidence="3">DUF1579 domain-containing protein</fullName>
    </recommendedName>
</protein>
<dbReference type="AlphaFoldDB" id="A0A6G4QSX6"/>
<evidence type="ECO:0008006" key="3">
    <source>
        <dbReference type="Google" id="ProtNLM"/>
    </source>
</evidence>
<feature type="signal peptide" evidence="1">
    <location>
        <begin position="1"/>
        <end position="21"/>
    </location>
</feature>
<evidence type="ECO:0000313" key="2">
    <source>
        <dbReference type="EMBL" id="NGM48068.1"/>
    </source>
</evidence>
<comment type="caution">
    <text evidence="2">The sequence shown here is derived from an EMBL/GenBank/DDBJ whole genome shotgun (WGS) entry which is preliminary data.</text>
</comment>
<organism evidence="2">
    <name type="scientific">Caulobacter sp. 602-2</name>
    <dbReference type="NCBI Taxonomy" id="2710887"/>
    <lineage>
        <taxon>Bacteria</taxon>
        <taxon>Pseudomonadati</taxon>
        <taxon>Pseudomonadota</taxon>
        <taxon>Alphaproteobacteria</taxon>
        <taxon>Caulobacterales</taxon>
        <taxon>Caulobacteraceae</taxon>
        <taxon>Caulobacter</taxon>
    </lineage>
</organism>
<evidence type="ECO:0000256" key="1">
    <source>
        <dbReference type="SAM" id="SignalP"/>
    </source>
</evidence>
<dbReference type="RefSeq" id="WP_165255148.1">
    <property type="nucleotide sequence ID" value="NZ_JAAKGT010000001.1"/>
</dbReference>
<proteinExistence type="predicted"/>
<dbReference type="EMBL" id="JAAKGT010000001">
    <property type="protein sequence ID" value="NGM48068.1"/>
    <property type="molecule type" value="Genomic_DNA"/>
</dbReference>
<feature type="chain" id="PRO_5026248192" description="DUF1579 domain-containing protein" evidence="1">
    <location>
        <begin position="22"/>
        <end position="178"/>
    </location>
</feature>
<accession>A0A6G4QSX6</accession>
<reference evidence="2" key="1">
    <citation type="submission" date="2020-02" db="EMBL/GenBank/DDBJ databases">
        <authorList>
            <person name="Gao J."/>
            <person name="Sun J."/>
        </authorList>
    </citation>
    <scope>NUCLEOTIDE SEQUENCE</scope>
    <source>
        <strain evidence="2">602-2</strain>
    </source>
</reference>